<comment type="caution">
    <text evidence="1">The sequence shown here is derived from an EMBL/GenBank/DDBJ whole genome shotgun (WGS) entry which is preliminary data.</text>
</comment>
<reference evidence="1" key="1">
    <citation type="submission" date="2021-03" db="EMBL/GenBank/DDBJ databases">
        <title>Draft genome sequence of rust myrtle Austropuccinia psidii MF-1, a brazilian biotype.</title>
        <authorList>
            <person name="Quecine M.C."/>
            <person name="Pachon D.M.R."/>
            <person name="Bonatelli M.L."/>
            <person name="Correr F.H."/>
            <person name="Franceschini L.M."/>
            <person name="Leite T.F."/>
            <person name="Margarido G.R.A."/>
            <person name="Almeida C.A."/>
            <person name="Ferrarezi J.A."/>
            <person name="Labate C.A."/>
        </authorList>
    </citation>
    <scope>NUCLEOTIDE SEQUENCE</scope>
    <source>
        <strain evidence="1">MF-1</strain>
    </source>
</reference>
<dbReference type="Proteomes" id="UP000765509">
    <property type="component" value="Unassembled WGS sequence"/>
</dbReference>
<evidence type="ECO:0000313" key="1">
    <source>
        <dbReference type="EMBL" id="MBW0555721.1"/>
    </source>
</evidence>
<protein>
    <submittedName>
        <fullName evidence="1">Uncharacterized protein</fullName>
    </submittedName>
</protein>
<sequence length="142" mass="16206">MIKEKKLSLDIYQFSNQDPLEELLNEVKEGKFSSNLTSKPNLSLAEILRKTRPVLPLGKIKGHDIGLYIDEERPYPPMLTGPPYPASLQTRKEIEKHINGILDIDVIRKIGNNEIVIITTTVLITWHDGKSKLFVDFRALKN</sequence>
<accession>A0A9Q3J5F4</accession>
<gene>
    <name evidence="1" type="ORF">O181_095436</name>
</gene>
<dbReference type="AlphaFoldDB" id="A0A9Q3J5F4"/>
<organism evidence="1 2">
    <name type="scientific">Austropuccinia psidii MF-1</name>
    <dbReference type="NCBI Taxonomy" id="1389203"/>
    <lineage>
        <taxon>Eukaryota</taxon>
        <taxon>Fungi</taxon>
        <taxon>Dikarya</taxon>
        <taxon>Basidiomycota</taxon>
        <taxon>Pucciniomycotina</taxon>
        <taxon>Pucciniomycetes</taxon>
        <taxon>Pucciniales</taxon>
        <taxon>Sphaerophragmiaceae</taxon>
        <taxon>Austropuccinia</taxon>
    </lineage>
</organism>
<name>A0A9Q3J5F4_9BASI</name>
<dbReference type="EMBL" id="AVOT02062810">
    <property type="protein sequence ID" value="MBW0555721.1"/>
    <property type="molecule type" value="Genomic_DNA"/>
</dbReference>
<keyword evidence="2" id="KW-1185">Reference proteome</keyword>
<evidence type="ECO:0000313" key="2">
    <source>
        <dbReference type="Proteomes" id="UP000765509"/>
    </source>
</evidence>
<proteinExistence type="predicted"/>